<feature type="signal peptide" evidence="2">
    <location>
        <begin position="1"/>
        <end position="28"/>
    </location>
</feature>
<reference evidence="3" key="1">
    <citation type="submission" date="2022-11" db="EMBL/GenBank/DDBJ databases">
        <authorList>
            <person name="Somphong A."/>
            <person name="Phongsopitanun W."/>
        </authorList>
    </citation>
    <scope>NUCLEOTIDE SEQUENCE</scope>
    <source>
        <strain evidence="3">Pm04-4</strain>
    </source>
</reference>
<evidence type="ECO:0000313" key="3">
    <source>
        <dbReference type="EMBL" id="MCY1139153.1"/>
    </source>
</evidence>
<feature type="compositionally biased region" description="Pro residues" evidence="1">
    <location>
        <begin position="164"/>
        <end position="174"/>
    </location>
</feature>
<comment type="caution">
    <text evidence="3">The sequence shown here is derived from an EMBL/GenBank/DDBJ whole genome shotgun (WGS) entry which is preliminary data.</text>
</comment>
<sequence length="174" mass="18994">MNRLTRMLTMTGMGVFAAVSVGAAPAMATTGSTQAPAQGASSAAKTTTTAPARSRIIDIYSSRTSCHYAGRLGERRGAWDDYDCYRVRGGYALRVSFDSWSDWNNWDDDDWNGPWGIRGHRNHFRGNDFRGGHRFNGHRFNGHRGNGHRFPSNGVGARPARPGQVPPIGTPSPS</sequence>
<dbReference type="EMBL" id="JAPNTZ010000004">
    <property type="protein sequence ID" value="MCY1139153.1"/>
    <property type="molecule type" value="Genomic_DNA"/>
</dbReference>
<organism evidence="3 4">
    <name type="scientific">Paractinoplanes pyxinae</name>
    <dbReference type="NCBI Taxonomy" id="2997416"/>
    <lineage>
        <taxon>Bacteria</taxon>
        <taxon>Bacillati</taxon>
        <taxon>Actinomycetota</taxon>
        <taxon>Actinomycetes</taxon>
        <taxon>Micromonosporales</taxon>
        <taxon>Micromonosporaceae</taxon>
        <taxon>Paractinoplanes</taxon>
    </lineage>
</organism>
<gene>
    <name evidence="3" type="ORF">OWR29_14235</name>
</gene>
<feature type="region of interest" description="Disordered" evidence="1">
    <location>
        <begin position="140"/>
        <end position="174"/>
    </location>
</feature>
<evidence type="ECO:0000256" key="1">
    <source>
        <dbReference type="SAM" id="MobiDB-lite"/>
    </source>
</evidence>
<evidence type="ECO:0000256" key="2">
    <source>
        <dbReference type="SAM" id="SignalP"/>
    </source>
</evidence>
<keyword evidence="2" id="KW-0732">Signal</keyword>
<keyword evidence="4" id="KW-1185">Reference proteome</keyword>
<dbReference type="Proteomes" id="UP001151002">
    <property type="component" value="Unassembled WGS sequence"/>
</dbReference>
<accession>A0ABT4B0J8</accession>
<name>A0ABT4B0J8_9ACTN</name>
<feature type="chain" id="PRO_5047372646" evidence="2">
    <location>
        <begin position="29"/>
        <end position="174"/>
    </location>
</feature>
<proteinExistence type="predicted"/>
<evidence type="ECO:0000313" key="4">
    <source>
        <dbReference type="Proteomes" id="UP001151002"/>
    </source>
</evidence>
<dbReference type="RefSeq" id="WP_267563229.1">
    <property type="nucleotide sequence ID" value="NZ_JAPNTZ010000004.1"/>
</dbReference>
<protein>
    <submittedName>
        <fullName evidence="3">Uncharacterized protein</fullName>
    </submittedName>
</protein>